<sequence>MPEPPAAWPSSGSKRPTGGPSAGATVCTANSGSPFQSIVVRLSQRLLLERNLRGPWQESSAQTEQTENFPGMIRDIRPKMM</sequence>
<proteinExistence type="predicted"/>
<dbReference type="AlphaFoldDB" id="L9JJ61"/>
<organism evidence="2 3">
    <name type="scientific">Tupaia chinensis</name>
    <name type="common">Chinese tree shrew</name>
    <name type="synonym">Tupaia belangeri chinensis</name>
    <dbReference type="NCBI Taxonomy" id="246437"/>
    <lineage>
        <taxon>Eukaryota</taxon>
        <taxon>Metazoa</taxon>
        <taxon>Chordata</taxon>
        <taxon>Craniata</taxon>
        <taxon>Vertebrata</taxon>
        <taxon>Euteleostomi</taxon>
        <taxon>Mammalia</taxon>
        <taxon>Eutheria</taxon>
        <taxon>Euarchontoglires</taxon>
        <taxon>Scandentia</taxon>
        <taxon>Tupaiidae</taxon>
        <taxon>Tupaia</taxon>
    </lineage>
</organism>
<evidence type="ECO:0000313" key="2">
    <source>
        <dbReference type="EMBL" id="ELW50561.1"/>
    </source>
</evidence>
<gene>
    <name evidence="2" type="ORF">TREES_T100009340</name>
</gene>
<accession>L9JJ61</accession>
<feature type="region of interest" description="Disordered" evidence="1">
    <location>
        <begin position="1"/>
        <end position="28"/>
    </location>
</feature>
<dbReference type="Proteomes" id="UP000011518">
    <property type="component" value="Unassembled WGS sequence"/>
</dbReference>
<evidence type="ECO:0000313" key="3">
    <source>
        <dbReference type="Proteomes" id="UP000011518"/>
    </source>
</evidence>
<evidence type="ECO:0000256" key="1">
    <source>
        <dbReference type="SAM" id="MobiDB-lite"/>
    </source>
</evidence>
<reference evidence="3" key="2">
    <citation type="journal article" date="2013" name="Nat. Commun.">
        <title>Genome of the Chinese tree shrew.</title>
        <authorList>
            <person name="Fan Y."/>
            <person name="Huang Z.Y."/>
            <person name="Cao C.C."/>
            <person name="Chen C.S."/>
            <person name="Chen Y.X."/>
            <person name="Fan D.D."/>
            <person name="He J."/>
            <person name="Hou H.L."/>
            <person name="Hu L."/>
            <person name="Hu X.T."/>
            <person name="Jiang X.T."/>
            <person name="Lai R."/>
            <person name="Lang Y.S."/>
            <person name="Liang B."/>
            <person name="Liao S.G."/>
            <person name="Mu D."/>
            <person name="Ma Y.Y."/>
            <person name="Niu Y.Y."/>
            <person name="Sun X.Q."/>
            <person name="Xia J.Q."/>
            <person name="Xiao J."/>
            <person name="Xiong Z.Q."/>
            <person name="Xu L."/>
            <person name="Yang L."/>
            <person name="Zhang Y."/>
            <person name="Zhao W."/>
            <person name="Zhao X.D."/>
            <person name="Zheng Y.T."/>
            <person name="Zhou J.M."/>
            <person name="Zhu Y.B."/>
            <person name="Zhang G.J."/>
            <person name="Wang J."/>
            <person name="Yao Y.G."/>
        </authorList>
    </citation>
    <scope>NUCLEOTIDE SEQUENCE [LARGE SCALE GENOMIC DNA]</scope>
</reference>
<protein>
    <submittedName>
        <fullName evidence="2">Uncharacterized protein</fullName>
    </submittedName>
</protein>
<dbReference type="EMBL" id="KB320979">
    <property type="protein sequence ID" value="ELW50561.1"/>
    <property type="molecule type" value="Genomic_DNA"/>
</dbReference>
<keyword evidence="3" id="KW-1185">Reference proteome</keyword>
<dbReference type="InParanoid" id="L9JJ61"/>
<name>L9JJ61_TUPCH</name>
<reference evidence="3" key="1">
    <citation type="submission" date="2012-07" db="EMBL/GenBank/DDBJ databases">
        <title>Genome of the Chinese tree shrew, a rising model animal genetically related to primates.</title>
        <authorList>
            <person name="Zhang G."/>
            <person name="Fan Y."/>
            <person name="Yao Y."/>
            <person name="Huang Z."/>
        </authorList>
    </citation>
    <scope>NUCLEOTIDE SEQUENCE [LARGE SCALE GENOMIC DNA]</scope>
</reference>